<evidence type="ECO:0000256" key="2">
    <source>
        <dbReference type="ARBA" id="ARBA00022777"/>
    </source>
</evidence>
<dbReference type="EMBL" id="JADEYC010000018">
    <property type="protein sequence ID" value="MBE9375069.1"/>
    <property type="molecule type" value="Genomic_DNA"/>
</dbReference>
<dbReference type="Gene3D" id="3.30.565.10">
    <property type="entry name" value="Histidine kinase-like ATPase, C-terminal domain"/>
    <property type="match status" value="1"/>
</dbReference>
<dbReference type="InterPro" id="IPR036890">
    <property type="entry name" value="HATPase_C_sf"/>
</dbReference>
<dbReference type="Pfam" id="PF02518">
    <property type="entry name" value="HATPase_c"/>
    <property type="match status" value="1"/>
</dbReference>
<feature type="transmembrane region" description="Helical" evidence="4">
    <location>
        <begin position="171"/>
        <end position="191"/>
    </location>
</feature>
<keyword evidence="4" id="KW-1133">Transmembrane helix</keyword>
<keyword evidence="3" id="KW-0902">Two-component regulatory system</keyword>
<keyword evidence="4" id="KW-0812">Transmembrane</keyword>
<dbReference type="CDD" id="cd16917">
    <property type="entry name" value="HATPase_UhpB-NarQ-NarX-like"/>
    <property type="match status" value="1"/>
</dbReference>
<keyword evidence="1" id="KW-0808">Transferase</keyword>
<feature type="transmembrane region" description="Helical" evidence="4">
    <location>
        <begin position="72"/>
        <end position="89"/>
    </location>
</feature>
<feature type="transmembrane region" description="Helical" evidence="4">
    <location>
        <begin position="7"/>
        <end position="26"/>
    </location>
</feature>
<dbReference type="InterPro" id="IPR003594">
    <property type="entry name" value="HATPase_dom"/>
</dbReference>
<comment type="caution">
    <text evidence="6">The sequence shown here is derived from an EMBL/GenBank/DDBJ whole genome shotgun (WGS) entry which is preliminary data.</text>
</comment>
<feature type="transmembrane region" description="Helical" evidence="4">
    <location>
        <begin position="145"/>
        <end position="165"/>
    </location>
</feature>
<protein>
    <submittedName>
        <fullName evidence="6">PspC domain-containing protein</fullName>
    </submittedName>
</protein>
<reference evidence="6" key="1">
    <citation type="submission" date="2020-10" db="EMBL/GenBank/DDBJ databases">
        <title>Diversity and distribution of actinomycetes associated with coral in the coast of Hainan.</title>
        <authorList>
            <person name="Li F."/>
        </authorList>
    </citation>
    <scope>NUCLEOTIDE SEQUENCE</scope>
    <source>
        <strain evidence="6">HNM0983</strain>
    </source>
</reference>
<feature type="domain" description="Histidine kinase/HSP90-like ATPase" evidence="5">
    <location>
        <begin position="303"/>
        <end position="398"/>
    </location>
</feature>
<dbReference type="SUPFAM" id="SSF55874">
    <property type="entry name" value="ATPase domain of HSP90 chaperone/DNA topoisomerase II/histidine kinase"/>
    <property type="match status" value="1"/>
</dbReference>
<dbReference type="PANTHER" id="PTHR24421">
    <property type="entry name" value="NITRATE/NITRITE SENSOR PROTEIN NARX-RELATED"/>
    <property type="match status" value="1"/>
</dbReference>
<dbReference type="InterPro" id="IPR050482">
    <property type="entry name" value="Sensor_HK_TwoCompSys"/>
</dbReference>
<evidence type="ECO:0000256" key="1">
    <source>
        <dbReference type="ARBA" id="ARBA00022679"/>
    </source>
</evidence>
<name>A0A929G080_9PSEU</name>
<gene>
    <name evidence="6" type="ORF">IQ251_11515</name>
</gene>
<dbReference type="Pfam" id="PF04024">
    <property type="entry name" value="PspC"/>
    <property type="match status" value="1"/>
</dbReference>
<dbReference type="GO" id="GO:0016301">
    <property type="term" value="F:kinase activity"/>
    <property type="evidence" value="ECO:0007669"/>
    <property type="project" value="UniProtKB-KW"/>
</dbReference>
<proteinExistence type="predicted"/>
<evidence type="ECO:0000313" key="7">
    <source>
        <dbReference type="Proteomes" id="UP000598360"/>
    </source>
</evidence>
<evidence type="ECO:0000256" key="3">
    <source>
        <dbReference type="ARBA" id="ARBA00023012"/>
    </source>
</evidence>
<dbReference type="GO" id="GO:0000160">
    <property type="term" value="P:phosphorelay signal transduction system"/>
    <property type="evidence" value="ECO:0007669"/>
    <property type="project" value="UniProtKB-KW"/>
</dbReference>
<organism evidence="6 7">
    <name type="scientific">Saccharopolyspora montiporae</name>
    <dbReference type="NCBI Taxonomy" id="2781240"/>
    <lineage>
        <taxon>Bacteria</taxon>
        <taxon>Bacillati</taxon>
        <taxon>Actinomycetota</taxon>
        <taxon>Actinomycetes</taxon>
        <taxon>Pseudonocardiales</taxon>
        <taxon>Pseudonocardiaceae</taxon>
        <taxon>Saccharopolyspora</taxon>
    </lineage>
</organism>
<sequence length="405" mass="42417">MWRLREGRLVGGVAAGIAAHLGLPVLAVRVGFTLLAAFGGFGIAAYALFWMFVPQHPGDAPPVSGRERRQGVGLILLAAGVVVGLAHLVSLPAWFSGPLLVALLGAVLVWREADDAQRRRWRQGARSGVAGALSGAGGRAATIRIGAGSLLVVAGLVMFLGASVPLADVRIVLLAVAAALIGAAVLTVPWWQRMVRDLHVERASRIRSQERAEIAAHLHDSVLQTLALIQKQADSSGREVRRLARSQERELRTWLYGPGGYGGSAGAGERSSLSTELARVCGEVEDDFAIGVGQVVVGDCAMGDPLAAQLAATREAVVNAAKHAGVAEVSVYAEVEPERVSIYVRDRGTGFDPDQVPADRHGLADSIRGRVERHGGTVRVRTAPGEGTEVQMQVPRTAPSGGTGG</sequence>
<dbReference type="InterPro" id="IPR007168">
    <property type="entry name" value="Phageshock_PspC_N"/>
</dbReference>
<dbReference type="Gene3D" id="1.20.5.1930">
    <property type="match status" value="1"/>
</dbReference>
<accession>A0A929G080</accession>
<dbReference type="Proteomes" id="UP000598360">
    <property type="component" value="Unassembled WGS sequence"/>
</dbReference>
<evidence type="ECO:0000313" key="6">
    <source>
        <dbReference type="EMBL" id="MBE9375069.1"/>
    </source>
</evidence>
<keyword evidence="2" id="KW-0418">Kinase</keyword>
<keyword evidence="7" id="KW-1185">Reference proteome</keyword>
<dbReference type="AlphaFoldDB" id="A0A929G080"/>
<evidence type="ECO:0000259" key="5">
    <source>
        <dbReference type="SMART" id="SM00387"/>
    </source>
</evidence>
<dbReference type="PANTHER" id="PTHR24421:SF61">
    <property type="entry name" value="OXYGEN SENSOR HISTIDINE KINASE NREB"/>
    <property type="match status" value="1"/>
</dbReference>
<evidence type="ECO:0000256" key="4">
    <source>
        <dbReference type="SAM" id="Phobius"/>
    </source>
</evidence>
<keyword evidence="4" id="KW-0472">Membrane</keyword>
<feature type="transmembrane region" description="Helical" evidence="4">
    <location>
        <begin position="32"/>
        <end position="52"/>
    </location>
</feature>
<dbReference type="SMART" id="SM00387">
    <property type="entry name" value="HATPase_c"/>
    <property type="match status" value="1"/>
</dbReference>